<reference evidence="2 3" key="1">
    <citation type="submission" date="2021-03" db="EMBL/GenBank/DDBJ databases">
        <title>Antimicrobial resistance genes in bacteria isolated from Japanese honey, and their potential for conferring macrolide and lincosamide resistance in the American foulbrood pathogen Paenibacillus larvae.</title>
        <authorList>
            <person name="Okamoto M."/>
            <person name="Kumagai M."/>
            <person name="Kanamori H."/>
            <person name="Takamatsu D."/>
        </authorList>
    </citation>
    <scope>NUCLEOTIDE SEQUENCE [LARGE SCALE GENOMIC DNA]</scope>
    <source>
        <strain evidence="2 3">J41TS12</strain>
    </source>
</reference>
<keyword evidence="1" id="KW-1133">Transmembrane helix</keyword>
<dbReference type="PANTHER" id="PTHR37305">
    <property type="entry name" value="INTEGRAL MEMBRANE PROTEIN-RELATED"/>
    <property type="match status" value="1"/>
</dbReference>
<accession>A0A919XNJ3</accession>
<dbReference type="GO" id="GO:0005886">
    <property type="term" value="C:plasma membrane"/>
    <property type="evidence" value="ECO:0007669"/>
    <property type="project" value="UniProtKB-SubCell"/>
</dbReference>
<keyword evidence="3" id="KW-1185">Reference proteome</keyword>
<feature type="transmembrane region" description="Helical" evidence="1">
    <location>
        <begin position="202"/>
        <end position="224"/>
    </location>
</feature>
<gene>
    <name evidence="2" type="ORF">J41TS12_11670</name>
</gene>
<evidence type="ECO:0000256" key="1">
    <source>
        <dbReference type="SAM" id="Phobius"/>
    </source>
</evidence>
<feature type="transmembrane region" description="Helical" evidence="1">
    <location>
        <begin position="151"/>
        <end position="182"/>
    </location>
</feature>
<organism evidence="2 3">
    <name type="scientific">Paenibacillus antibioticophila</name>
    <dbReference type="NCBI Taxonomy" id="1274374"/>
    <lineage>
        <taxon>Bacteria</taxon>
        <taxon>Bacillati</taxon>
        <taxon>Bacillota</taxon>
        <taxon>Bacilli</taxon>
        <taxon>Bacillales</taxon>
        <taxon>Paenibacillaceae</taxon>
        <taxon>Paenibacillus</taxon>
    </lineage>
</organism>
<keyword evidence="1" id="KW-0472">Membrane</keyword>
<dbReference type="AlphaFoldDB" id="A0A919XNJ3"/>
<dbReference type="Pfam" id="PF12730">
    <property type="entry name" value="ABC2_membrane_4"/>
    <property type="match status" value="1"/>
</dbReference>
<evidence type="ECO:0000313" key="2">
    <source>
        <dbReference type="EMBL" id="GIO36306.1"/>
    </source>
</evidence>
<dbReference type="EMBL" id="BORR01000003">
    <property type="protein sequence ID" value="GIO36306.1"/>
    <property type="molecule type" value="Genomic_DNA"/>
</dbReference>
<feature type="transmembrane region" description="Helical" evidence="1">
    <location>
        <begin position="108"/>
        <end position="130"/>
    </location>
</feature>
<dbReference type="OrthoDB" id="8613028at2"/>
<feature type="transmembrane region" description="Helical" evidence="1">
    <location>
        <begin position="20"/>
        <end position="40"/>
    </location>
</feature>
<evidence type="ECO:0000313" key="3">
    <source>
        <dbReference type="Proteomes" id="UP000681162"/>
    </source>
</evidence>
<feature type="transmembrane region" description="Helical" evidence="1">
    <location>
        <begin position="283"/>
        <end position="305"/>
    </location>
</feature>
<proteinExistence type="predicted"/>
<keyword evidence="1" id="KW-0812">Transmembrane</keyword>
<sequence length="312" mass="34918">MISLIRNENLKIYKRTRTWVMMGIAILYVALQIFNINSAGEGVVRDNWQVQLEQDNRQLSKVANQLDALPIEIIQAEKQILLNQYHLDHNMPPSVSGWAFTIDQLRNIVFASSLIAIIIAGEIMAGEFAAGTIKLLLTRSASRTQIYCSKYIASLVFALFLTTICVAVAMVLGGVFFGFAGLTSSHLYVQDQTVMGIPVLQALWSGYILQLPFLLVVVTLAFMISAAFRSITFSIVISMLIAVAGFVISIAMDGWDWTRYFIFSQTDWTPFVYGNPSVEDVSMLWAVALLLLHVVILHSISYFSFVKRDVKQ</sequence>
<name>A0A919XNJ3_9BACL</name>
<dbReference type="RefSeq" id="WP_044478292.1">
    <property type="nucleotide sequence ID" value="NZ_BORR01000003.1"/>
</dbReference>
<comment type="caution">
    <text evidence="2">The sequence shown here is derived from an EMBL/GenBank/DDBJ whole genome shotgun (WGS) entry which is preliminary data.</text>
</comment>
<dbReference type="Proteomes" id="UP000681162">
    <property type="component" value="Unassembled WGS sequence"/>
</dbReference>
<feature type="transmembrane region" description="Helical" evidence="1">
    <location>
        <begin position="231"/>
        <end position="252"/>
    </location>
</feature>
<dbReference type="PANTHER" id="PTHR37305:SF1">
    <property type="entry name" value="MEMBRANE PROTEIN"/>
    <property type="match status" value="1"/>
</dbReference>
<protein>
    <submittedName>
        <fullName evidence="2">ABC transporter permease</fullName>
    </submittedName>
</protein>
<dbReference type="GO" id="GO:0140359">
    <property type="term" value="F:ABC-type transporter activity"/>
    <property type="evidence" value="ECO:0007669"/>
    <property type="project" value="InterPro"/>
</dbReference>